<dbReference type="InterPro" id="IPR032629">
    <property type="entry name" value="DCB_dom"/>
</dbReference>
<evidence type="ECO:0000259" key="4">
    <source>
        <dbReference type="Pfam" id="PF12783"/>
    </source>
</evidence>
<feature type="domain" description="Mon2/Sec7/BIG1-like HUS" evidence="4">
    <location>
        <begin position="205"/>
        <end position="391"/>
    </location>
</feature>
<accession>A0A2T9Y6E9</accession>
<feature type="domain" description="Mon2/Sec7/BIG1-like dimerisation and cyclophilin-binding" evidence="6">
    <location>
        <begin position="3"/>
        <end position="173"/>
    </location>
</feature>
<comment type="caution">
    <text evidence="7">The sequence shown here is derived from an EMBL/GenBank/DDBJ whole genome shotgun (WGS) entry which is preliminary data.</text>
</comment>
<dbReference type="Pfam" id="PF12783">
    <property type="entry name" value="Sec7-like_HUS"/>
    <property type="match status" value="1"/>
</dbReference>
<gene>
    <name evidence="7" type="ORF">BB559_005850</name>
</gene>
<feature type="compositionally biased region" description="Basic and acidic residues" evidence="3">
    <location>
        <begin position="639"/>
        <end position="648"/>
    </location>
</feature>
<feature type="domain" description="Mon2 C-terminal" evidence="5">
    <location>
        <begin position="1038"/>
        <end position="1234"/>
    </location>
</feature>
<dbReference type="OrthoDB" id="294853at2759"/>
<feature type="region of interest" description="Disordered" evidence="3">
    <location>
        <begin position="2405"/>
        <end position="2452"/>
    </location>
</feature>
<dbReference type="Pfam" id="PF16206">
    <property type="entry name" value="Mon2_C"/>
    <property type="match status" value="1"/>
</dbReference>
<sequence length="2510" mass="283411">MSTFNTFLTNEMQKLSNEAKKKYPKIKEASERVIVLLRANATSTPNSAVDDLENSYDLLVPFSLSCETKNQKLIIMAIGCLQNLIMYNFIPKICIKDILKSFKDIINISPDIQVRVLQVILPLVSKFSEIKAQPMHDILEICFELSNNKSPDISNTASAILKQLIMIIFVRIENLPPKVKDIPNPNDTQKTDSVLKETDTVDENINDGLLILKDLCLLAERKNTEFLQNVTTNQGFALEIIESIIASHHKILLENSEFQDLVKSTMAPMLTRLYFIVASFKVDVRQTRVILLFIEKLNSYYSTECKAFLSIFIKLMISNHLPKLSSESEFIVDSNINFDASSPNNQNEYENQLEIPSYYRMLSAEAMLKIIGNINLFLDLYNQYDLKNSNGKIIYIIIKSLANFLIEKSEPWLYYNEFLSSQPKISSENGYSKTNKTRSNQNSPSIANTFATSGNNPERWKGNTKMELLDMVDKVDAPHVDGYLLFSITLSCILELSKGVANLVIPVVSQSVLVNNRDSNIALNSKRTLVLLNGMQKLDRIVDLNERKQATLIKSLLDDTWPELLASTNILIGTSIDEVDIMSAIASMETLTKVLGAVGIQKGYSAFIMALCKNSLPSFEISAHERQRRSVTTTLENSSEPKDSDKKQSQQLKNYQSQLSTEVLKPVEFSLSNSNVQSIRALSSCASFLSPILNEHWYLIVVTLQQAEELLFQNKLKVNSNLGDPNQPPISPEKVTGFDDKISNEMQRIFIDHQLVISEYDFLFELVPEIDGDAFGWFVRALCLLNSDLSGTPIRPYDAPTIQMMKNCLGLTKRLSTVLNRPVFSIKYMVSIANNNMKRLITARAPFANNDGEQSLWDIFVLQLLDTATYLYTPNVLRSQACEALSESVLSAMSCVLEIANESVTYETQNTADGLDKTNDTFYYGDAQMQALMPLSEMMSGATQGGYDASLYGKFTDVQKLALTTLNQLLQASGHTIKNAWSIVFDILQSAVLNTDTANPPINDSDLSAHLNEKTNISNKNANLLRWAFPSLQLVCSDFIGNLTPAYTRRCILVLGEYAKQTIEINIALTSVGLMWNITDYLLASGAEFQTLPTETQDLSQIVSIENQTKIENNQLSDELNSKILEFFTKDQLSMDSKKMWMYLKECEMGITLDRNNSQCLFLLVLHTLANLSTDDRHDMRSSSIQILFSALDLYGDHLSTLSWDVVIWAVINPLMEQVAIHRANSIAVDWVETGRVKCDGFNYSKNAQKKESSNQVEPISPDIQIMPEINKSGLYVEDSKIVRLKTWDETVITMLSKIAGIWTSKARNILINTSNPIEAAETVWSWICVIFSGSLNPQETYTDICKYIMNNLKDNSNKFDSDSEHRITKSDMIFETESEHENKLLFLDKKHIFLAFQSSSLIDSILTVFQTFLNFFKDESEASANQDNNQLNYFVKELNASSWRSWQILAHISSFSSDIGDNSTKAILGLYYVTGFTQSHFSRIVNFAPLLIQTLGPSRYNQLSLLDYEILLHSLKLLLFGERSLETRDINILSPVQNSVLETVSTLVDLFNTNNEFDEISNAKIGNLKSHSENALILCTAPCQSTIIPLCLDFLNKLASISLTRALCTNFESDKEFVYPENFPSWTVDYINSTIKWVGPLAIDFYTPQPEIHPSKDKNNDKSHTRLKWKPTYIALSQNSILSIKKVVSKLAITNYLEGDIIQAIDFRWFETSNVSHDHDSNKMETNETSLPSKQDYLDDKSLDFELFLSKADLNNNPGLELATLLYNITSKGILDSLIKSSALIPAFWDSLDWSVLEGEKRAKFDNNAQKYSCLRPSWNSSTETLLLSIQYAFETLSHISKLPVRKHAIKTWTLVNSILEGILFLSAPSLPGGEHKKDGSEFGESIQSHLGYEDWLDSADIPPQISCNYDFSDYSYADDYTWIIKCPPPASEQELVSEPHKVQNNKPLDIEGTLDLDSTFFKEIGHSGVGFYSKMLNITLSSALRFLSTITDLKLEEAYIYEVYQKCALVGENIKKSSSWNQNFQNEMYNTNEINSSNQFDVDIKDIKHTSKSDMADNLSKNISYQTNDEIKKDQDILSKGHSTLTSAYSCKDFKELMGILLRMVYKIAKTDSLSSHESSTVSSPMLLGSKKFSDVHIDSMANLDFEAETTEKPTLARGKHDNHHRNFTSANRSTDITFDIYINSDSETENSDTCSDDEGVNDLYGSEYKTKGINPELKPVCFGDFSHNEVNGILKANRTKLEVQTKNRGNICNYGRIPGFAERPPVCFWVSELASKLLVESSANLICNYLDLGSSCLCDYNDDSSRGSGDETNNFSFERDFQIVFLLSHFLFLNCRTKVFSRMIGFDECFSREKPINWFLRKALKDNPNLNQEWTEMLSCKYKEGSCWEENKSHNSREMFDSEISRGKDGPTNGDSQSFNKIESGLPKEKETGHKLQEQSDNGSNHAITKNDSETSAVALIKLCLLSGSQAHIYILFDFISIMTNKRSLVGRLAKLNADRIYKLLPE</sequence>
<protein>
    <recommendedName>
        <fullName evidence="9">Protein MON2 homolog</fullName>
    </recommendedName>
</protein>
<dbReference type="InterPro" id="IPR032691">
    <property type="entry name" value="Mon2/Sec7/BIG1-like_HUS"/>
</dbReference>
<evidence type="ECO:0000313" key="7">
    <source>
        <dbReference type="EMBL" id="PVU87874.1"/>
    </source>
</evidence>
<dbReference type="GO" id="GO:0005794">
    <property type="term" value="C:Golgi apparatus"/>
    <property type="evidence" value="ECO:0007669"/>
    <property type="project" value="UniProtKB-ARBA"/>
</dbReference>
<reference evidence="7 8" key="1">
    <citation type="journal article" date="2018" name="MBio">
        <title>Comparative Genomics Reveals the Core Gene Toolbox for the Fungus-Insect Symbiosis.</title>
        <authorList>
            <person name="Wang Y."/>
            <person name="Stata M."/>
            <person name="Wang W."/>
            <person name="Stajich J.E."/>
            <person name="White M.M."/>
            <person name="Moncalvo J.M."/>
        </authorList>
    </citation>
    <scope>NUCLEOTIDE SEQUENCE [LARGE SCALE GENOMIC DNA]</scope>
    <source>
        <strain evidence="7 8">AUS-77-4</strain>
    </source>
</reference>
<dbReference type="EMBL" id="MBFT01000680">
    <property type="protein sequence ID" value="PVU87874.1"/>
    <property type="molecule type" value="Genomic_DNA"/>
</dbReference>
<dbReference type="Pfam" id="PF16213">
    <property type="entry name" value="DCB"/>
    <property type="match status" value="1"/>
</dbReference>
<evidence type="ECO:0000259" key="6">
    <source>
        <dbReference type="Pfam" id="PF16213"/>
    </source>
</evidence>
<feature type="region of interest" description="Disordered" evidence="3">
    <location>
        <begin position="426"/>
        <end position="454"/>
    </location>
</feature>
<evidence type="ECO:0000313" key="8">
    <source>
        <dbReference type="Proteomes" id="UP000245699"/>
    </source>
</evidence>
<evidence type="ECO:0000259" key="5">
    <source>
        <dbReference type="Pfam" id="PF16206"/>
    </source>
</evidence>
<dbReference type="Proteomes" id="UP000245699">
    <property type="component" value="Unassembled WGS sequence"/>
</dbReference>
<dbReference type="STRING" id="61424.A0A2T9Y6E9"/>
<keyword evidence="2" id="KW-0653">Protein transport</keyword>
<organism evidence="7 8">
    <name type="scientific">Furculomyces boomerangus</name>
    <dbReference type="NCBI Taxonomy" id="61424"/>
    <lineage>
        <taxon>Eukaryota</taxon>
        <taxon>Fungi</taxon>
        <taxon>Fungi incertae sedis</taxon>
        <taxon>Zoopagomycota</taxon>
        <taxon>Kickxellomycotina</taxon>
        <taxon>Harpellomycetes</taxon>
        <taxon>Harpellales</taxon>
        <taxon>Harpellaceae</taxon>
        <taxon>Furculomyces</taxon>
    </lineage>
</organism>
<feature type="compositionally biased region" description="Polar residues" evidence="3">
    <location>
        <begin position="2442"/>
        <end position="2452"/>
    </location>
</feature>
<proteinExistence type="predicted"/>
<dbReference type="InterPro" id="IPR032817">
    <property type="entry name" value="Mon2_C"/>
</dbReference>
<dbReference type="GO" id="GO:0015031">
    <property type="term" value="P:protein transport"/>
    <property type="evidence" value="ECO:0007669"/>
    <property type="project" value="UniProtKB-KW"/>
</dbReference>
<evidence type="ECO:0000256" key="2">
    <source>
        <dbReference type="ARBA" id="ARBA00022927"/>
    </source>
</evidence>
<keyword evidence="8" id="KW-1185">Reference proteome</keyword>
<name>A0A2T9Y6E9_9FUNG</name>
<feature type="region of interest" description="Disordered" evidence="3">
    <location>
        <begin position="630"/>
        <end position="652"/>
    </location>
</feature>
<evidence type="ECO:0000256" key="3">
    <source>
        <dbReference type="SAM" id="MobiDB-lite"/>
    </source>
</evidence>
<feature type="compositionally biased region" description="Basic and acidic residues" evidence="3">
    <location>
        <begin position="2429"/>
        <end position="2441"/>
    </location>
</feature>
<evidence type="ECO:0000256" key="1">
    <source>
        <dbReference type="ARBA" id="ARBA00022448"/>
    </source>
</evidence>
<evidence type="ECO:0008006" key="9">
    <source>
        <dbReference type="Google" id="ProtNLM"/>
    </source>
</evidence>
<keyword evidence="1" id="KW-0813">Transport</keyword>